<accession>A0A174BD26</accession>
<evidence type="ECO:0000313" key="3">
    <source>
        <dbReference type="EMBL" id="CUN97625.1"/>
    </source>
</evidence>
<evidence type="ECO:0000313" key="4">
    <source>
        <dbReference type="Proteomes" id="UP000095517"/>
    </source>
</evidence>
<dbReference type="GO" id="GO:0016989">
    <property type="term" value="F:sigma factor antagonist activity"/>
    <property type="evidence" value="ECO:0007669"/>
    <property type="project" value="TreeGrafter"/>
</dbReference>
<dbReference type="RefSeq" id="WP_055278663.1">
    <property type="nucleotide sequence ID" value="NZ_CABIXA010000005.1"/>
</dbReference>
<proteinExistence type="predicted"/>
<dbReference type="EMBL" id="CYZH01000005">
    <property type="protein sequence ID" value="CUN97625.1"/>
    <property type="molecule type" value="Genomic_DNA"/>
</dbReference>
<feature type="domain" description="Protein FecR C-terminal" evidence="2">
    <location>
        <begin position="240"/>
        <end position="301"/>
    </location>
</feature>
<dbReference type="Proteomes" id="UP000095517">
    <property type="component" value="Unassembled WGS sequence"/>
</dbReference>
<dbReference type="Gene3D" id="2.60.120.1440">
    <property type="match status" value="1"/>
</dbReference>
<dbReference type="PANTHER" id="PTHR30273">
    <property type="entry name" value="PERIPLASMIC SIGNAL SENSOR AND SIGMA FACTOR ACTIVATOR FECR-RELATED"/>
    <property type="match status" value="1"/>
</dbReference>
<dbReference type="PIRSF" id="PIRSF018266">
    <property type="entry name" value="FecR"/>
    <property type="match status" value="1"/>
</dbReference>
<name>A0A174BD26_9BACE</name>
<dbReference type="Pfam" id="PF16344">
    <property type="entry name" value="FecR_C"/>
    <property type="match status" value="1"/>
</dbReference>
<dbReference type="Pfam" id="PF04773">
    <property type="entry name" value="FecR"/>
    <property type="match status" value="1"/>
</dbReference>
<dbReference type="STRING" id="338188.ERS852397_01142"/>
<dbReference type="FunFam" id="2.60.120.1440:FF:000001">
    <property type="entry name" value="Putative anti-sigma factor"/>
    <property type="match status" value="1"/>
</dbReference>
<evidence type="ECO:0000259" key="1">
    <source>
        <dbReference type="Pfam" id="PF04773"/>
    </source>
</evidence>
<evidence type="ECO:0000259" key="2">
    <source>
        <dbReference type="Pfam" id="PF16344"/>
    </source>
</evidence>
<sequence>MDTKLLNKYIAGDVLPEEKKEVVRWLKENEEHREQLMQLRHIYDATVWNANLKEEKPGKKKTVTHYLRTSIKIAAVVAMLAFILHKEYQEYRLEHSTEMQVMTVPAGQRASLVLADGTTVWLNSNSILKYPAAGFHSKERKVILEGEGYFEVARDEKHPFIVETEKYNVRVLGTTFNVSAYPDSDLFETSLIEGKVTVYQPDTQNEVTLQPNEKVETRDGKLCKEAFTSDHAFLWRIGVYSFKNEPLEAVFKKLEQYYEVRIINKNIEIASRPCTGKFRQKEGIEHVVKVLQKYVGFDYTLDPQYFGVDLYGVPPSRSVNFGINLSF</sequence>
<dbReference type="InterPro" id="IPR006860">
    <property type="entry name" value="FecR"/>
</dbReference>
<dbReference type="AlphaFoldDB" id="A0A174BD26"/>
<organism evidence="3 4">
    <name type="scientific">Bacteroides finegoldii</name>
    <dbReference type="NCBI Taxonomy" id="338188"/>
    <lineage>
        <taxon>Bacteria</taxon>
        <taxon>Pseudomonadati</taxon>
        <taxon>Bacteroidota</taxon>
        <taxon>Bacteroidia</taxon>
        <taxon>Bacteroidales</taxon>
        <taxon>Bacteroidaceae</taxon>
        <taxon>Bacteroides</taxon>
    </lineage>
</organism>
<dbReference type="InterPro" id="IPR012373">
    <property type="entry name" value="Ferrdict_sens_TM"/>
</dbReference>
<protein>
    <submittedName>
        <fullName evidence="3">Fe2+-dicitrate sensor, membrane component</fullName>
    </submittedName>
</protein>
<dbReference type="PANTHER" id="PTHR30273:SF2">
    <property type="entry name" value="PROTEIN FECR"/>
    <property type="match status" value="1"/>
</dbReference>
<dbReference type="InterPro" id="IPR032508">
    <property type="entry name" value="FecR_C"/>
</dbReference>
<feature type="domain" description="FecR protein" evidence="1">
    <location>
        <begin position="102"/>
        <end position="196"/>
    </location>
</feature>
<gene>
    <name evidence="3" type="ORF">ERS852397_01142</name>
</gene>
<dbReference type="Gene3D" id="3.55.50.30">
    <property type="match status" value="1"/>
</dbReference>
<reference evidence="3 4" key="1">
    <citation type="submission" date="2015-09" db="EMBL/GenBank/DDBJ databases">
        <authorList>
            <consortium name="Pathogen Informatics"/>
        </authorList>
    </citation>
    <scope>NUCLEOTIDE SEQUENCE [LARGE SCALE GENOMIC DNA]</scope>
    <source>
        <strain evidence="3 4">2789STDY5608840</strain>
    </source>
</reference>